<evidence type="ECO:0000259" key="6">
    <source>
        <dbReference type="Pfam" id="PF08281"/>
    </source>
</evidence>
<dbReference type="CDD" id="cd06171">
    <property type="entry name" value="Sigma70_r4"/>
    <property type="match status" value="1"/>
</dbReference>
<dbReference type="InterPro" id="IPR013325">
    <property type="entry name" value="RNA_pol_sigma_r2"/>
</dbReference>
<evidence type="ECO:0000256" key="4">
    <source>
        <dbReference type="ARBA" id="ARBA00023163"/>
    </source>
</evidence>
<dbReference type="RefSeq" id="WP_311504830.1">
    <property type="nucleotide sequence ID" value="NZ_JAVRHK010000023.1"/>
</dbReference>
<evidence type="ECO:0000259" key="5">
    <source>
        <dbReference type="Pfam" id="PF04542"/>
    </source>
</evidence>
<dbReference type="Pfam" id="PF08281">
    <property type="entry name" value="Sigma70_r4_2"/>
    <property type="match status" value="1"/>
</dbReference>
<dbReference type="InterPro" id="IPR000792">
    <property type="entry name" value="Tscrpt_reg_LuxR_C"/>
</dbReference>
<dbReference type="PANTHER" id="PTHR43133:SF46">
    <property type="entry name" value="RNA POLYMERASE SIGMA-70 FACTOR ECF SUBFAMILY"/>
    <property type="match status" value="1"/>
</dbReference>
<sequence>MKKNSEDKKSVGTLMGLIRQGDENAFAILFDKLWESLFTHALKLLGSKNIAEDIVQDVWIDFWKRRDKINNDNVEAYLYKAVTYKVYKELRDTKFTTSQLEILEQLPTPLESNHELYLADTRKKIENIMETLPAKCKEIFILSRFKGLKNDEISAHLDISQRTVENHISKAIKKMKQNLSYIFFFI</sequence>
<dbReference type="Proteomes" id="UP001262582">
    <property type="component" value="Unassembled WGS sequence"/>
</dbReference>
<comment type="similarity">
    <text evidence="1">Belongs to the sigma-70 factor family. ECF subfamily.</text>
</comment>
<evidence type="ECO:0000256" key="3">
    <source>
        <dbReference type="ARBA" id="ARBA00023082"/>
    </source>
</evidence>
<dbReference type="Gene3D" id="1.10.10.10">
    <property type="entry name" value="Winged helix-like DNA-binding domain superfamily/Winged helix DNA-binding domain"/>
    <property type="match status" value="1"/>
</dbReference>
<name>A0ABU3DAD3_9FLAO</name>
<evidence type="ECO:0000256" key="2">
    <source>
        <dbReference type="ARBA" id="ARBA00023015"/>
    </source>
</evidence>
<dbReference type="NCBIfam" id="TIGR02985">
    <property type="entry name" value="Sig70_bacteroi1"/>
    <property type="match status" value="1"/>
</dbReference>
<proteinExistence type="inferred from homology"/>
<keyword evidence="4" id="KW-0804">Transcription</keyword>
<dbReference type="InterPro" id="IPR013249">
    <property type="entry name" value="RNA_pol_sigma70_r4_t2"/>
</dbReference>
<dbReference type="InterPro" id="IPR007627">
    <property type="entry name" value="RNA_pol_sigma70_r2"/>
</dbReference>
<dbReference type="InterPro" id="IPR014284">
    <property type="entry name" value="RNA_pol_sigma-70_dom"/>
</dbReference>
<gene>
    <name evidence="7" type="ORF">RM539_18080</name>
</gene>
<accession>A0ABU3DAD3</accession>
<comment type="caution">
    <text evidence="7">The sequence shown here is derived from an EMBL/GenBank/DDBJ whole genome shotgun (WGS) entry which is preliminary data.</text>
</comment>
<keyword evidence="3" id="KW-0731">Sigma factor</keyword>
<dbReference type="SUPFAM" id="SSF88946">
    <property type="entry name" value="Sigma2 domain of RNA polymerase sigma factors"/>
    <property type="match status" value="1"/>
</dbReference>
<dbReference type="InterPro" id="IPR039425">
    <property type="entry name" value="RNA_pol_sigma-70-like"/>
</dbReference>
<dbReference type="PRINTS" id="PR00038">
    <property type="entry name" value="HTHLUXR"/>
</dbReference>
<dbReference type="Pfam" id="PF04542">
    <property type="entry name" value="Sigma70_r2"/>
    <property type="match status" value="1"/>
</dbReference>
<dbReference type="EMBL" id="JAVRHK010000023">
    <property type="protein sequence ID" value="MDT0678495.1"/>
    <property type="molecule type" value="Genomic_DNA"/>
</dbReference>
<protein>
    <submittedName>
        <fullName evidence="7">RNA polymerase sigma-70 factor</fullName>
    </submittedName>
</protein>
<dbReference type="SUPFAM" id="SSF88659">
    <property type="entry name" value="Sigma3 and sigma4 domains of RNA polymerase sigma factors"/>
    <property type="match status" value="1"/>
</dbReference>
<keyword evidence="8" id="KW-1185">Reference proteome</keyword>
<evidence type="ECO:0000313" key="8">
    <source>
        <dbReference type="Proteomes" id="UP001262582"/>
    </source>
</evidence>
<evidence type="ECO:0000256" key="1">
    <source>
        <dbReference type="ARBA" id="ARBA00010641"/>
    </source>
</evidence>
<keyword evidence="2" id="KW-0805">Transcription regulation</keyword>
<dbReference type="Gene3D" id="1.10.1740.10">
    <property type="match status" value="1"/>
</dbReference>
<dbReference type="InterPro" id="IPR014327">
    <property type="entry name" value="RNA_pol_sigma70_bacteroid"/>
</dbReference>
<dbReference type="InterPro" id="IPR013324">
    <property type="entry name" value="RNA_pol_sigma_r3/r4-like"/>
</dbReference>
<dbReference type="InterPro" id="IPR036388">
    <property type="entry name" value="WH-like_DNA-bd_sf"/>
</dbReference>
<feature type="domain" description="RNA polymerase sigma factor 70 region 4 type 2" evidence="6">
    <location>
        <begin position="123"/>
        <end position="175"/>
    </location>
</feature>
<feature type="domain" description="RNA polymerase sigma-70 region 2" evidence="5">
    <location>
        <begin position="37"/>
        <end position="94"/>
    </location>
</feature>
<dbReference type="PANTHER" id="PTHR43133">
    <property type="entry name" value="RNA POLYMERASE ECF-TYPE SIGMA FACTO"/>
    <property type="match status" value="1"/>
</dbReference>
<evidence type="ECO:0000313" key="7">
    <source>
        <dbReference type="EMBL" id="MDT0678495.1"/>
    </source>
</evidence>
<dbReference type="NCBIfam" id="TIGR02937">
    <property type="entry name" value="sigma70-ECF"/>
    <property type="match status" value="1"/>
</dbReference>
<organism evidence="7 8">
    <name type="scientific">Autumnicola musiva</name>
    <dbReference type="NCBI Taxonomy" id="3075589"/>
    <lineage>
        <taxon>Bacteria</taxon>
        <taxon>Pseudomonadati</taxon>
        <taxon>Bacteroidota</taxon>
        <taxon>Flavobacteriia</taxon>
        <taxon>Flavobacteriales</taxon>
        <taxon>Flavobacteriaceae</taxon>
        <taxon>Autumnicola</taxon>
    </lineage>
</organism>
<reference evidence="7 8" key="1">
    <citation type="submission" date="2023-09" db="EMBL/GenBank/DDBJ databases">
        <authorList>
            <person name="Rey-Velasco X."/>
        </authorList>
    </citation>
    <scope>NUCLEOTIDE SEQUENCE [LARGE SCALE GENOMIC DNA]</scope>
    <source>
        <strain evidence="7 8">F117</strain>
    </source>
</reference>